<evidence type="ECO:0000256" key="3">
    <source>
        <dbReference type="ARBA" id="ARBA00023163"/>
    </source>
</evidence>
<proteinExistence type="predicted"/>
<evidence type="ECO:0000313" key="6">
    <source>
        <dbReference type="EMBL" id="GAA2364092.1"/>
    </source>
</evidence>
<keyword evidence="7" id="KW-1185">Reference proteome</keyword>
<dbReference type="SMART" id="SM00100">
    <property type="entry name" value="cNMP"/>
    <property type="match status" value="1"/>
</dbReference>
<dbReference type="InterPro" id="IPR000595">
    <property type="entry name" value="cNMP-bd_dom"/>
</dbReference>
<dbReference type="Gene3D" id="2.60.120.10">
    <property type="entry name" value="Jelly Rolls"/>
    <property type="match status" value="1"/>
</dbReference>
<dbReference type="Pfam" id="PF00027">
    <property type="entry name" value="cNMP_binding"/>
    <property type="match status" value="1"/>
</dbReference>
<reference evidence="6 7" key="1">
    <citation type="journal article" date="2019" name="Int. J. Syst. Evol. Microbiol.">
        <title>The Global Catalogue of Microorganisms (GCM) 10K type strain sequencing project: providing services to taxonomists for standard genome sequencing and annotation.</title>
        <authorList>
            <consortium name="The Broad Institute Genomics Platform"/>
            <consortium name="The Broad Institute Genome Sequencing Center for Infectious Disease"/>
            <person name="Wu L."/>
            <person name="Ma J."/>
        </authorList>
    </citation>
    <scope>NUCLEOTIDE SEQUENCE [LARGE SCALE GENOMIC DNA]</scope>
    <source>
        <strain evidence="6 7">JCM 16221</strain>
    </source>
</reference>
<dbReference type="SUPFAM" id="SSF46785">
    <property type="entry name" value="Winged helix' DNA-binding domain"/>
    <property type="match status" value="1"/>
</dbReference>
<evidence type="ECO:0000256" key="2">
    <source>
        <dbReference type="ARBA" id="ARBA00023125"/>
    </source>
</evidence>
<dbReference type="InterPro" id="IPR012318">
    <property type="entry name" value="HTH_CRP"/>
</dbReference>
<dbReference type="InterPro" id="IPR050397">
    <property type="entry name" value="Env_Response_Regulators"/>
</dbReference>
<dbReference type="InterPro" id="IPR014710">
    <property type="entry name" value="RmlC-like_jellyroll"/>
</dbReference>
<evidence type="ECO:0000259" key="4">
    <source>
        <dbReference type="PROSITE" id="PS50042"/>
    </source>
</evidence>
<dbReference type="SUPFAM" id="SSF51206">
    <property type="entry name" value="cAMP-binding domain-like"/>
    <property type="match status" value="1"/>
</dbReference>
<accession>A0ABN3GY25</accession>
<feature type="domain" description="Cyclic nucleotide-binding" evidence="4">
    <location>
        <begin position="49"/>
        <end position="164"/>
    </location>
</feature>
<name>A0ABN3GY25_9PSEU</name>
<dbReference type="EMBL" id="BAAARA010000025">
    <property type="protein sequence ID" value="GAA2364092.1"/>
    <property type="molecule type" value="Genomic_DNA"/>
</dbReference>
<dbReference type="InterPro" id="IPR036390">
    <property type="entry name" value="WH_DNA-bd_sf"/>
</dbReference>
<dbReference type="Proteomes" id="UP001501218">
    <property type="component" value="Unassembled WGS sequence"/>
</dbReference>
<feature type="domain" description="HTH crp-type" evidence="5">
    <location>
        <begin position="178"/>
        <end position="241"/>
    </location>
</feature>
<dbReference type="SMART" id="SM00419">
    <property type="entry name" value="HTH_CRP"/>
    <property type="match status" value="1"/>
</dbReference>
<gene>
    <name evidence="6" type="primary">cmr</name>
    <name evidence="6" type="ORF">GCM10009854_49810</name>
</gene>
<dbReference type="Pfam" id="PF13545">
    <property type="entry name" value="HTH_Crp_2"/>
    <property type="match status" value="1"/>
</dbReference>
<evidence type="ECO:0000259" key="5">
    <source>
        <dbReference type="PROSITE" id="PS51063"/>
    </source>
</evidence>
<keyword evidence="2" id="KW-0238">DNA-binding</keyword>
<comment type="caution">
    <text evidence="6">The sequence shown here is derived from an EMBL/GenBank/DDBJ whole genome shotgun (WGS) entry which is preliminary data.</text>
</comment>
<dbReference type="PANTHER" id="PTHR24567:SF74">
    <property type="entry name" value="HTH-TYPE TRANSCRIPTIONAL REGULATOR ARCR"/>
    <property type="match status" value="1"/>
</dbReference>
<evidence type="ECO:0000313" key="7">
    <source>
        <dbReference type="Proteomes" id="UP001501218"/>
    </source>
</evidence>
<dbReference type="CDD" id="cd00038">
    <property type="entry name" value="CAP_ED"/>
    <property type="match status" value="1"/>
</dbReference>
<dbReference type="PANTHER" id="PTHR24567">
    <property type="entry name" value="CRP FAMILY TRANSCRIPTIONAL REGULATORY PROTEIN"/>
    <property type="match status" value="1"/>
</dbReference>
<sequence length="250" mass="27061">MGVMTLSRTSAAALDQAVSLLGPGEAAEMAIRQAAWVARCVGRGSSAPLDSDDLTALAHFLRTREFKRGDLLFAGGSVPHGVWIVQRGRVELSAGSGRKRSVVHVLQPGDVDGDIQHLLELPLPYTAHALDDATALFLSAADFEKLLAQRQAITRRWLSSVAERLVASQHRVLGLLGRTLTEQVAQLLLDEAVDGQVLLPQRTLAAMVGVQRPSLNKTLKEFERKNLISVRYAAIIIHSSDGLAELLDPR</sequence>
<dbReference type="PROSITE" id="PS51063">
    <property type="entry name" value="HTH_CRP_2"/>
    <property type="match status" value="1"/>
</dbReference>
<keyword evidence="1" id="KW-0805">Transcription regulation</keyword>
<dbReference type="PROSITE" id="PS50042">
    <property type="entry name" value="CNMP_BINDING_3"/>
    <property type="match status" value="1"/>
</dbReference>
<protein>
    <submittedName>
        <fullName evidence="6">HTH-type transcriptional regulator Cmr</fullName>
    </submittedName>
</protein>
<evidence type="ECO:0000256" key="1">
    <source>
        <dbReference type="ARBA" id="ARBA00023015"/>
    </source>
</evidence>
<keyword evidence="3" id="KW-0804">Transcription</keyword>
<dbReference type="InterPro" id="IPR018490">
    <property type="entry name" value="cNMP-bd_dom_sf"/>
</dbReference>
<organism evidence="6 7">
    <name type="scientific">Saccharopolyspora halophila</name>
    <dbReference type="NCBI Taxonomy" id="405551"/>
    <lineage>
        <taxon>Bacteria</taxon>
        <taxon>Bacillati</taxon>
        <taxon>Actinomycetota</taxon>
        <taxon>Actinomycetes</taxon>
        <taxon>Pseudonocardiales</taxon>
        <taxon>Pseudonocardiaceae</taxon>
        <taxon>Saccharopolyspora</taxon>
    </lineage>
</organism>